<dbReference type="GO" id="GO:0008270">
    <property type="term" value="F:zinc ion binding"/>
    <property type="evidence" value="ECO:0007669"/>
    <property type="project" value="UniProtKB-KW"/>
</dbReference>
<reference evidence="4" key="1">
    <citation type="journal article" date="2021" name="Genome Biol. Evol.">
        <title>The assembled and annotated genome of the fairy-ring fungus Marasmius oreades.</title>
        <authorList>
            <person name="Hiltunen M."/>
            <person name="Ament-Velasquez S.L."/>
            <person name="Johannesson H."/>
        </authorList>
    </citation>
    <scope>NUCLEOTIDE SEQUENCE</scope>
    <source>
        <strain evidence="4">03SP1</strain>
    </source>
</reference>
<evidence type="ECO:0000313" key="5">
    <source>
        <dbReference type="Proteomes" id="UP001049176"/>
    </source>
</evidence>
<evidence type="ECO:0000259" key="3">
    <source>
        <dbReference type="PROSITE" id="PS50089"/>
    </source>
</evidence>
<evidence type="ECO:0000256" key="1">
    <source>
        <dbReference type="PROSITE-ProRule" id="PRU00175"/>
    </source>
</evidence>
<keyword evidence="1" id="KW-0863">Zinc-finger</keyword>
<dbReference type="Gene3D" id="3.30.40.10">
    <property type="entry name" value="Zinc/RING finger domain, C3HC4 (zinc finger)"/>
    <property type="match status" value="1"/>
</dbReference>
<dbReference type="SUPFAM" id="SSF57850">
    <property type="entry name" value="RING/U-box"/>
    <property type="match status" value="1"/>
</dbReference>
<dbReference type="AlphaFoldDB" id="A0A9P7RNC4"/>
<evidence type="ECO:0000313" key="4">
    <source>
        <dbReference type="EMBL" id="KAG7086363.1"/>
    </source>
</evidence>
<dbReference type="KEGG" id="more:E1B28_002323"/>
<name>A0A9P7RNC4_9AGAR</name>
<gene>
    <name evidence="4" type="ORF">E1B28_002323</name>
</gene>
<dbReference type="Proteomes" id="UP001049176">
    <property type="component" value="Chromosome 10"/>
</dbReference>
<proteinExistence type="predicted"/>
<dbReference type="OrthoDB" id="8062037at2759"/>
<protein>
    <recommendedName>
        <fullName evidence="3">RING-type domain-containing protein</fullName>
    </recommendedName>
</protein>
<evidence type="ECO:0000256" key="2">
    <source>
        <dbReference type="SAM" id="MobiDB-lite"/>
    </source>
</evidence>
<dbReference type="InterPro" id="IPR013083">
    <property type="entry name" value="Znf_RING/FYVE/PHD"/>
</dbReference>
<feature type="region of interest" description="Disordered" evidence="2">
    <location>
        <begin position="239"/>
        <end position="267"/>
    </location>
</feature>
<feature type="domain" description="RING-type" evidence="3">
    <location>
        <begin position="6"/>
        <end position="46"/>
    </location>
</feature>
<organism evidence="4 5">
    <name type="scientific">Marasmius oreades</name>
    <name type="common">fairy-ring Marasmius</name>
    <dbReference type="NCBI Taxonomy" id="181124"/>
    <lineage>
        <taxon>Eukaryota</taxon>
        <taxon>Fungi</taxon>
        <taxon>Dikarya</taxon>
        <taxon>Basidiomycota</taxon>
        <taxon>Agaricomycotina</taxon>
        <taxon>Agaricomycetes</taxon>
        <taxon>Agaricomycetidae</taxon>
        <taxon>Agaricales</taxon>
        <taxon>Marasmiineae</taxon>
        <taxon>Marasmiaceae</taxon>
        <taxon>Marasmius</taxon>
    </lineage>
</organism>
<dbReference type="RefSeq" id="XP_043002834.1">
    <property type="nucleotide sequence ID" value="XM_043159235.1"/>
</dbReference>
<accession>A0A9P7RNC4</accession>
<comment type="caution">
    <text evidence="4">The sequence shown here is derived from an EMBL/GenBank/DDBJ whole genome shotgun (WGS) entry which is preliminary data.</text>
</comment>
<dbReference type="SMART" id="SM00184">
    <property type="entry name" value="RING"/>
    <property type="match status" value="1"/>
</dbReference>
<dbReference type="InterPro" id="IPR001841">
    <property type="entry name" value="Znf_RING"/>
</dbReference>
<dbReference type="PROSITE" id="PS50089">
    <property type="entry name" value="ZF_RING_2"/>
    <property type="match status" value="1"/>
</dbReference>
<keyword evidence="1" id="KW-0862">Zinc</keyword>
<dbReference type="GeneID" id="66071399"/>
<keyword evidence="5" id="KW-1185">Reference proteome</keyword>
<keyword evidence="1" id="KW-0479">Metal-binding</keyword>
<dbReference type="EMBL" id="CM032190">
    <property type="protein sequence ID" value="KAG7086363.1"/>
    <property type="molecule type" value="Genomic_DNA"/>
</dbReference>
<sequence length="267" mass="30281">MLLLICDICQEELSIDKFLFQSSCGHGFCTTCTDATKSRETCPLCRKPKLKNVPPHRVYLTPSTSRIEDHATSLTNSLSILDSGSTPKQFRKVSSKLRTIANSKALGNSDIAVQLLASAKNMEERLQYIPHQLQLERDEKVALQRKVDLWHARIQMVESQERQIKCLKATIRESNQNVARLQSEINKLTVCADGLRKEQEKLQKVSDQQKKTIAEKEVRLSDLQLQVEDREKKNRLLKQKLKAVSKSTRPPADGNESLFIDSSNTGH</sequence>
<dbReference type="Pfam" id="PF14634">
    <property type="entry name" value="zf-RING_5"/>
    <property type="match status" value="1"/>
</dbReference>